<feature type="transmembrane region" description="Helical" evidence="4">
    <location>
        <begin position="386"/>
        <end position="407"/>
    </location>
</feature>
<dbReference type="Gene3D" id="1.25.40.10">
    <property type="entry name" value="Tetratricopeptide repeat domain"/>
    <property type="match status" value="2"/>
</dbReference>
<dbReference type="SMART" id="SM00028">
    <property type="entry name" value="TPR"/>
    <property type="match status" value="4"/>
</dbReference>
<proteinExistence type="predicted"/>
<dbReference type="EMBL" id="JAVDUU010000002">
    <property type="protein sequence ID" value="MDR6942343.1"/>
    <property type="molecule type" value="Genomic_DNA"/>
</dbReference>
<keyword evidence="2" id="KW-0802">TPR repeat</keyword>
<protein>
    <submittedName>
        <fullName evidence="6">Tetratricopeptide (TPR) repeat protein</fullName>
    </submittedName>
</protein>
<reference evidence="6 7" key="1">
    <citation type="submission" date="2023-07" db="EMBL/GenBank/DDBJ databases">
        <title>Sorghum-associated microbial communities from plants grown in Nebraska, USA.</title>
        <authorList>
            <person name="Schachtman D."/>
        </authorList>
    </citation>
    <scope>NUCLEOTIDE SEQUENCE [LARGE SCALE GENOMIC DNA]</scope>
    <source>
        <strain evidence="6 7">3262</strain>
    </source>
</reference>
<dbReference type="InterPro" id="IPR011990">
    <property type="entry name" value="TPR-like_helical_dom_sf"/>
</dbReference>
<feature type="region of interest" description="Disordered" evidence="3">
    <location>
        <begin position="448"/>
        <end position="467"/>
    </location>
</feature>
<evidence type="ECO:0000313" key="7">
    <source>
        <dbReference type="Proteomes" id="UP001247620"/>
    </source>
</evidence>
<keyword evidence="5" id="KW-0732">Signal</keyword>
<dbReference type="PANTHER" id="PTHR45641">
    <property type="entry name" value="TETRATRICOPEPTIDE REPEAT PROTEIN (AFU_ORTHOLOGUE AFUA_6G03870)"/>
    <property type="match status" value="1"/>
</dbReference>
<gene>
    <name evidence="6" type="ORF">J2W55_002185</name>
</gene>
<dbReference type="PANTHER" id="PTHR45641:SF19">
    <property type="entry name" value="NEPHROCYSTIN-3"/>
    <property type="match status" value="1"/>
</dbReference>
<dbReference type="Pfam" id="PF13424">
    <property type="entry name" value="TPR_12"/>
    <property type="match status" value="1"/>
</dbReference>
<evidence type="ECO:0000256" key="4">
    <source>
        <dbReference type="SAM" id="Phobius"/>
    </source>
</evidence>
<evidence type="ECO:0000256" key="5">
    <source>
        <dbReference type="SAM" id="SignalP"/>
    </source>
</evidence>
<dbReference type="RefSeq" id="WP_310095452.1">
    <property type="nucleotide sequence ID" value="NZ_JAVDUU010000002.1"/>
</dbReference>
<evidence type="ECO:0000256" key="3">
    <source>
        <dbReference type="SAM" id="MobiDB-lite"/>
    </source>
</evidence>
<evidence type="ECO:0000256" key="1">
    <source>
        <dbReference type="ARBA" id="ARBA00022737"/>
    </source>
</evidence>
<organism evidence="6 7">
    <name type="scientific">Mucilaginibacter pocheonensis</name>
    <dbReference type="NCBI Taxonomy" id="398050"/>
    <lineage>
        <taxon>Bacteria</taxon>
        <taxon>Pseudomonadati</taxon>
        <taxon>Bacteroidota</taxon>
        <taxon>Sphingobacteriia</taxon>
        <taxon>Sphingobacteriales</taxon>
        <taxon>Sphingobacteriaceae</taxon>
        <taxon>Mucilaginibacter</taxon>
    </lineage>
</organism>
<sequence>MQNHMIKGMACVCLLISVAALAYAQKNKTDSLRLLVAKHQNDTAGVELLRKLSLQVQASRPDSALIYAQQGMDLARKFSFKKGEADCMNRLGVVLWKNGKYDRALLFLINSLKLREEINDRLGILKSLSDIGIVYSDQQDNVKALSYHFKAKAVAEELHEKRRLGIILSNIGNCYIKLNKVDSALSYEMQAYAIQQNVKDMATLPNTLSILGDINYKMGHSALALDYYRISVGYAIKNNDQSSLADNYNSMAQLYKQTGAADSSIYYATRAMNAAKEAMYPEGIYHASNLLTDMYRGKSEHLELLYLKTALAAKDSMFNAEKIKQIQTLSFNEAARQEEIAEEKHREEEKRIVDLQLIAIAIFIPFFFLVVLLLSRSRTHRKVVEFMSVLSLLLVFEFITLFIHPFVQRISNHLPVLELIILVGLASVLVPFHHRLTHWMRERLAHAAPAHHTKTRKTQPKIQNKNT</sequence>
<keyword evidence="7" id="KW-1185">Reference proteome</keyword>
<dbReference type="Proteomes" id="UP001247620">
    <property type="component" value="Unassembled WGS sequence"/>
</dbReference>
<evidence type="ECO:0000256" key="2">
    <source>
        <dbReference type="ARBA" id="ARBA00022803"/>
    </source>
</evidence>
<keyword evidence="4" id="KW-0812">Transmembrane</keyword>
<keyword evidence="4" id="KW-1133">Transmembrane helix</keyword>
<dbReference type="Pfam" id="PF13374">
    <property type="entry name" value="TPR_10"/>
    <property type="match status" value="1"/>
</dbReference>
<accession>A0ABU1TAH4</accession>
<feature type="compositionally biased region" description="Basic residues" evidence="3">
    <location>
        <begin position="449"/>
        <end position="459"/>
    </location>
</feature>
<evidence type="ECO:0000313" key="6">
    <source>
        <dbReference type="EMBL" id="MDR6942343.1"/>
    </source>
</evidence>
<comment type="caution">
    <text evidence="6">The sequence shown here is derived from an EMBL/GenBank/DDBJ whole genome shotgun (WGS) entry which is preliminary data.</text>
</comment>
<keyword evidence="4" id="KW-0472">Membrane</keyword>
<feature type="signal peptide" evidence="5">
    <location>
        <begin position="1"/>
        <end position="24"/>
    </location>
</feature>
<dbReference type="InterPro" id="IPR019734">
    <property type="entry name" value="TPR_rpt"/>
</dbReference>
<feature type="transmembrane region" description="Helical" evidence="4">
    <location>
        <begin position="355"/>
        <end position="374"/>
    </location>
</feature>
<name>A0ABU1TAH4_9SPHI</name>
<dbReference type="SUPFAM" id="SSF48452">
    <property type="entry name" value="TPR-like"/>
    <property type="match status" value="1"/>
</dbReference>
<keyword evidence="1" id="KW-0677">Repeat</keyword>
<feature type="transmembrane region" description="Helical" evidence="4">
    <location>
        <begin position="413"/>
        <end position="432"/>
    </location>
</feature>
<feature type="chain" id="PRO_5046707033" evidence="5">
    <location>
        <begin position="25"/>
        <end position="467"/>
    </location>
</feature>